<evidence type="ECO:0000313" key="4">
    <source>
        <dbReference type="Proteomes" id="UP001220377"/>
    </source>
</evidence>
<dbReference type="Pfam" id="PF14690">
    <property type="entry name" value="Zn_ribbon_ISL3"/>
    <property type="match status" value="1"/>
</dbReference>
<dbReference type="PANTHER" id="PTHR33498">
    <property type="entry name" value="TRANSPOSASE FOR INSERTION SEQUENCE ELEMENT IS1557"/>
    <property type="match status" value="1"/>
</dbReference>
<dbReference type="EMBL" id="CP117884">
    <property type="protein sequence ID" value="WDF82318.1"/>
    <property type="molecule type" value="Genomic_DNA"/>
</dbReference>
<dbReference type="NCBIfam" id="NF033550">
    <property type="entry name" value="transpos_ISL3"/>
    <property type="match status" value="1"/>
</dbReference>
<proteinExistence type="predicted"/>
<evidence type="ECO:0000259" key="1">
    <source>
        <dbReference type="Pfam" id="PF01610"/>
    </source>
</evidence>
<dbReference type="PANTHER" id="PTHR33498:SF1">
    <property type="entry name" value="TRANSPOSASE FOR INSERTION SEQUENCE ELEMENT IS1557"/>
    <property type="match status" value="1"/>
</dbReference>
<dbReference type="InterPro" id="IPR002560">
    <property type="entry name" value="Transposase_DDE"/>
</dbReference>
<protein>
    <submittedName>
        <fullName evidence="3">ISL3 family transposase</fullName>
    </submittedName>
</protein>
<dbReference type="InterPro" id="IPR047951">
    <property type="entry name" value="Transpos_ISL3"/>
</dbReference>
<organism evidence="3 4">
    <name type="scientific">Lacticaseibacillus pabuli</name>
    <dbReference type="NCBI Taxonomy" id="3025672"/>
    <lineage>
        <taxon>Bacteria</taxon>
        <taxon>Bacillati</taxon>
        <taxon>Bacillota</taxon>
        <taxon>Bacilli</taxon>
        <taxon>Lactobacillales</taxon>
        <taxon>Lactobacillaceae</taxon>
        <taxon>Lacticaseibacillus</taxon>
    </lineage>
</organism>
<gene>
    <name evidence="3" type="ORF">PQ472_10550</name>
</gene>
<reference evidence="3 4" key="1">
    <citation type="submission" date="2023-02" db="EMBL/GenBank/DDBJ databases">
        <title>Genome sequence of Lacticaseibacillus sp. KACC 23028.</title>
        <authorList>
            <person name="Kim S."/>
            <person name="Heo J."/>
            <person name="Kwon S.-W."/>
        </authorList>
    </citation>
    <scope>NUCLEOTIDE SEQUENCE [LARGE SCALE GENOMIC DNA]</scope>
    <source>
        <strain evidence="3 4">KACC 23028</strain>
    </source>
</reference>
<dbReference type="RefSeq" id="WP_274259689.1">
    <property type="nucleotide sequence ID" value="NZ_CP117884.1"/>
</dbReference>
<evidence type="ECO:0000313" key="3">
    <source>
        <dbReference type="EMBL" id="WDF82318.1"/>
    </source>
</evidence>
<feature type="domain" description="Transposase IS204/IS1001/IS1096/IS1165 zinc-finger" evidence="2">
    <location>
        <begin position="49"/>
        <end position="93"/>
    </location>
</feature>
<evidence type="ECO:0000259" key="2">
    <source>
        <dbReference type="Pfam" id="PF14690"/>
    </source>
</evidence>
<feature type="domain" description="Transposase IS204/IS1001/IS1096/IS1165 DDE" evidence="1">
    <location>
        <begin position="163"/>
        <end position="407"/>
    </location>
</feature>
<sequence length="413" mass="47216">MSQTDNILKLLEIPDTNITVQGIYQELRGRGAGRKRVQVITATLSYGLAQCPTCGFNTLHPNGHKRTHIKVKGATDKPIIIDLNKQRWRCANCQSTTMATTPLVARGHAIANNMSAYVMKLLKLGTPVTHVAMVTGISASSVQRIYQHELRLTPAKHLPMHLAFDEFRSVAGRFAFICIDSDSHRLVTMLDNRWNKTIKEFFMNRYSKAEREAVQSVSMDMNAAYQAIIPEVFPKAQIIIDRFHIIQLLGRALDQVRVSALRELKNHSSRQYKVLKADWRLFHKTNPEGQQRTFHQALKEQQTDYELMEIGLKDQPTLRVVYEEYQALHEAIMGHHTKRVTRILRSYRDNKSPLDVAVHTLVKNMSGVLAAVIAEYSNGPIEGINRRIKCLKRSCYGFKNPMNMFLRTYQLFA</sequence>
<dbReference type="InterPro" id="IPR029261">
    <property type="entry name" value="Transposase_Znf"/>
</dbReference>
<dbReference type="Proteomes" id="UP001220377">
    <property type="component" value="Chromosome"/>
</dbReference>
<accession>A0ABY7WQ47</accession>
<dbReference type="Pfam" id="PF01610">
    <property type="entry name" value="DDE_Tnp_ISL3"/>
    <property type="match status" value="1"/>
</dbReference>
<keyword evidence="4" id="KW-1185">Reference proteome</keyword>
<name>A0ABY7WQ47_9LACO</name>